<proteinExistence type="predicted"/>
<dbReference type="Proteomes" id="UP000220611">
    <property type="component" value="Unassembled WGS sequence"/>
</dbReference>
<evidence type="ECO:0000313" key="4">
    <source>
        <dbReference type="Proteomes" id="UP000220611"/>
    </source>
</evidence>
<evidence type="ECO:0000313" key="1">
    <source>
        <dbReference type="EMBL" id="EDO61983.1"/>
    </source>
</evidence>
<organism evidence="1 3">
    <name type="scientific">[Clostridium] leptum DSM 753</name>
    <dbReference type="NCBI Taxonomy" id="428125"/>
    <lineage>
        <taxon>Bacteria</taxon>
        <taxon>Bacillati</taxon>
        <taxon>Bacillota</taxon>
        <taxon>Clostridia</taxon>
        <taxon>Eubacteriales</taxon>
        <taxon>Oscillospiraceae</taxon>
        <taxon>Oscillospiraceae incertae sedis</taxon>
    </lineage>
</organism>
<reference evidence="1 3" key="1">
    <citation type="submission" date="2007-08" db="EMBL/GenBank/DDBJ databases">
        <title>Draft genome sequence of Clostridium leptum (DSM 753).</title>
        <authorList>
            <person name="Sudarsanam P."/>
            <person name="Ley R."/>
            <person name="Guruge J."/>
            <person name="Turnbaugh P.J."/>
            <person name="Mahowald M."/>
            <person name="Liep D."/>
            <person name="Gordon J."/>
        </authorList>
    </citation>
    <scope>NUCLEOTIDE SEQUENCE [LARGE SCALE GENOMIC DNA]</scope>
    <source>
        <strain evidence="1 3">DSM 753</strain>
    </source>
</reference>
<reference evidence="1 3" key="2">
    <citation type="submission" date="2007-08" db="EMBL/GenBank/DDBJ databases">
        <authorList>
            <person name="Fulton L."/>
            <person name="Clifton S."/>
            <person name="Fulton B."/>
            <person name="Xu J."/>
            <person name="Minx P."/>
            <person name="Pepin K.H."/>
            <person name="Johnson M."/>
            <person name="Thiruvilangam P."/>
            <person name="Bhonagiri V."/>
            <person name="Nash W.E."/>
            <person name="Wang C."/>
            <person name="Mardis E.R."/>
            <person name="Wilson R.K."/>
        </authorList>
    </citation>
    <scope>NUCLEOTIDE SEQUENCE [LARGE SCALE GENOMIC DNA]</scope>
    <source>
        <strain evidence="1 3">DSM 753</strain>
    </source>
</reference>
<dbReference type="AlphaFoldDB" id="A7VSF3"/>
<dbReference type="EMBL" id="ABCB02000017">
    <property type="protein sequence ID" value="EDO61983.1"/>
    <property type="molecule type" value="Genomic_DNA"/>
</dbReference>
<evidence type="ECO:0000313" key="3">
    <source>
        <dbReference type="Proteomes" id="UP000003490"/>
    </source>
</evidence>
<comment type="caution">
    <text evidence="1">The sequence shown here is derived from an EMBL/GenBank/DDBJ whole genome shotgun (WGS) entry which is preliminary data.</text>
</comment>
<dbReference type="EMBL" id="NOXF01000003">
    <property type="protein sequence ID" value="PEQ24854.1"/>
    <property type="molecule type" value="Genomic_DNA"/>
</dbReference>
<sequence length="96" mass="11173">MVKNLCMENSVIKLHLLSTVYYRKGWRKSQAFLSLKKKGRVFCRKRSFRPILPAAAVRLIRFLHGSSHHLFSYRFYRHGNAVCGAEAPPASEKRRP</sequence>
<keyword evidence="4" id="KW-1185">Reference proteome</keyword>
<name>A7VSF3_9FIRM</name>
<dbReference type="Proteomes" id="UP000003490">
    <property type="component" value="Unassembled WGS sequence"/>
</dbReference>
<gene>
    <name evidence="2" type="ORF">CH238_05245</name>
    <name evidence="1" type="ORF">CLOLEP_01494</name>
</gene>
<dbReference type="HOGENOM" id="CLU_2354811_0_0_9"/>
<evidence type="ECO:0000313" key="2">
    <source>
        <dbReference type="EMBL" id="PEQ24854.1"/>
    </source>
</evidence>
<accession>A7VSF3</accession>
<protein>
    <submittedName>
        <fullName evidence="1">Uncharacterized protein</fullName>
    </submittedName>
</protein>
<reference evidence="2 4" key="3">
    <citation type="submission" date="2017-07" db="EMBL/GenBank/DDBJ databases">
        <title>Prevalence of linear plasmids in Cutibacterium (Propionibacterium) acnes isolates obtained from prostatic tissue.</title>
        <authorList>
            <person name="Davidsson S."/>
            <person name="Carlsson J."/>
            <person name="Molling P."/>
            <person name="Andren O."/>
            <person name="Andersson S.-O."/>
            <person name="Brzuszkiewicz E."/>
            <person name="Poehlein A."/>
            <person name="Al-Zeer M."/>
            <person name="Brinkmann V."/>
            <person name="Scavenius C."/>
            <person name="Nazipi S."/>
            <person name="Soderquist B."/>
            <person name="Bruggemann H."/>
        </authorList>
    </citation>
    <scope>NUCLEOTIDE SEQUENCE [LARGE SCALE GENOMIC DNA]</scope>
    <source>
        <strain evidence="2 4">DSM 753</strain>
    </source>
</reference>